<dbReference type="NCBIfam" id="TIGR00687">
    <property type="entry name" value="pyridox_kin"/>
    <property type="match status" value="1"/>
</dbReference>
<evidence type="ECO:0000256" key="4">
    <source>
        <dbReference type="ARBA" id="ARBA00022777"/>
    </source>
</evidence>
<evidence type="ECO:0000256" key="5">
    <source>
        <dbReference type="ARBA" id="ARBA00022840"/>
    </source>
</evidence>
<dbReference type="GO" id="GO:0009443">
    <property type="term" value="P:pyridoxal 5'-phosphate salvage"/>
    <property type="evidence" value="ECO:0007669"/>
    <property type="project" value="InterPro"/>
</dbReference>
<dbReference type="NCBIfam" id="NF004398">
    <property type="entry name" value="PRK05756.1"/>
    <property type="match status" value="1"/>
</dbReference>
<dbReference type="GO" id="GO:0008478">
    <property type="term" value="F:pyridoxal kinase activity"/>
    <property type="evidence" value="ECO:0007669"/>
    <property type="project" value="UniProtKB-EC"/>
</dbReference>
<sequence length="285" mass="31535">MKNVLSIQSGVVYGYAGNKAAVFPMQLLGIDVWPFYTVQFSNHTQYRQWTGMALPAGQLTDVITGLDNIQKLPECDAILSGYLGDKRQCAEIVHAIEQVRRHNPRALYFCDPVMSHPAKGCIVADGVETFFLNEAVALADVMGPNLYELGMLTGRTLSRLDDVIEAARTLIARGVGKVLVKHLGACARDKNAFEMLLVTRDKVLHTARPLYPFSRYPVGVGDLTCALLLGCLLNGMSDKAALEFTTSAADAVMRQTWQKESYELCMIDARHQIMAPEIQYFAEEL</sequence>
<keyword evidence="4 7" id="KW-0418">Kinase</keyword>
<dbReference type="RefSeq" id="WP_115458024.1">
    <property type="nucleotide sequence ID" value="NZ_QRAP01000003.1"/>
</dbReference>
<dbReference type="Pfam" id="PF08543">
    <property type="entry name" value="Phos_pyr_kin"/>
    <property type="match status" value="1"/>
</dbReference>
<dbReference type="SUPFAM" id="SSF53613">
    <property type="entry name" value="Ribokinase-like"/>
    <property type="match status" value="1"/>
</dbReference>
<evidence type="ECO:0000313" key="7">
    <source>
        <dbReference type="EMBL" id="RDK92838.1"/>
    </source>
</evidence>
<protein>
    <recommendedName>
        <fullName evidence="1">pyridoxal kinase</fullName>
        <ecNumber evidence="1">2.7.1.35</ecNumber>
    </recommendedName>
</protein>
<keyword evidence="3" id="KW-0547">Nucleotide-binding</keyword>
<dbReference type="InterPro" id="IPR004625">
    <property type="entry name" value="PyrdxlKinase"/>
</dbReference>
<dbReference type="EMBL" id="QRAP01000003">
    <property type="protein sequence ID" value="RDK92838.1"/>
    <property type="molecule type" value="Genomic_DNA"/>
</dbReference>
<accession>A0A370QUC4</accession>
<dbReference type="Proteomes" id="UP000254848">
    <property type="component" value="Unassembled WGS sequence"/>
</dbReference>
<dbReference type="OrthoDB" id="9800808at2"/>
<dbReference type="PANTHER" id="PTHR10534">
    <property type="entry name" value="PYRIDOXAL KINASE"/>
    <property type="match status" value="1"/>
</dbReference>
<dbReference type="InterPro" id="IPR013749">
    <property type="entry name" value="PM/HMP-P_kinase-1"/>
</dbReference>
<dbReference type="CDD" id="cd01173">
    <property type="entry name" value="pyridoxal_pyridoxamine_kinase"/>
    <property type="match status" value="1"/>
</dbReference>
<keyword evidence="2" id="KW-0808">Transferase</keyword>
<evidence type="ECO:0000256" key="3">
    <source>
        <dbReference type="ARBA" id="ARBA00022741"/>
    </source>
</evidence>
<name>A0A370QUC4_9GAMM</name>
<dbReference type="InterPro" id="IPR029056">
    <property type="entry name" value="Ribokinase-like"/>
</dbReference>
<evidence type="ECO:0000256" key="1">
    <source>
        <dbReference type="ARBA" id="ARBA00012104"/>
    </source>
</evidence>
<gene>
    <name evidence="7" type="ORF">C8D90_103231</name>
</gene>
<dbReference type="AlphaFoldDB" id="A0A370QUC4"/>
<dbReference type="PANTHER" id="PTHR10534:SF2">
    <property type="entry name" value="PYRIDOXAL KINASE"/>
    <property type="match status" value="1"/>
</dbReference>
<reference evidence="7 8" key="1">
    <citation type="submission" date="2018-07" db="EMBL/GenBank/DDBJ databases">
        <title>Genomic Encyclopedia of Type Strains, Phase IV (KMG-IV): sequencing the most valuable type-strain genomes for metagenomic binning, comparative biology and taxonomic classification.</title>
        <authorList>
            <person name="Goeker M."/>
        </authorList>
    </citation>
    <scope>NUCLEOTIDE SEQUENCE [LARGE SCALE GENOMIC DNA]</scope>
    <source>
        <strain evidence="7 8">DSM 103736</strain>
    </source>
</reference>
<dbReference type="GO" id="GO:0005829">
    <property type="term" value="C:cytosol"/>
    <property type="evidence" value="ECO:0007669"/>
    <property type="project" value="TreeGrafter"/>
</dbReference>
<evidence type="ECO:0000256" key="2">
    <source>
        <dbReference type="ARBA" id="ARBA00022679"/>
    </source>
</evidence>
<proteinExistence type="predicted"/>
<feature type="domain" description="Pyridoxamine kinase/Phosphomethylpyrimidine kinase" evidence="6">
    <location>
        <begin position="75"/>
        <end position="255"/>
    </location>
</feature>
<evidence type="ECO:0000259" key="6">
    <source>
        <dbReference type="Pfam" id="PF08543"/>
    </source>
</evidence>
<organism evidence="7 8">
    <name type="scientific">Enterobacillus tribolii</name>
    <dbReference type="NCBI Taxonomy" id="1487935"/>
    <lineage>
        <taxon>Bacteria</taxon>
        <taxon>Pseudomonadati</taxon>
        <taxon>Pseudomonadota</taxon>
        <taxon>Gammaproteobacteria</taxon>
        <taxon>Enterobacterales</taxon>
        <taxon>Hafniaceae</taxon>
        <taxon>Enterobacillus</taxon>
    </lineage>
</organism>
<dbReference type="Gene3D" id="3.40.1190.20">
    <property type="match status" value="1"/>
</dbReference>
<comment type="caution">
    <text evidence="7">The sequence shown here is derived from an EMBL/GenBank/DDBJ whole genome shotgun (WGS) entry which is preliminary data.</text>
</comment>
<keyword evidence="5" id="KW-0067">ATP-binding</keyword>
<dbReference type="EC" id="2.7.1.35" evidence="1"/>
<dbReference type="GO" id="GO:0005524">
    <property type="term" value="F:ATP binding"/>
    <property type="evidence" value="ECO:0007669"/>
    <property type="project" value="UniProtKB-KW"/>
</dbReference>
<keyword evidence="8" id="KW-1185">Reference proteome</keyword>
<evidence type="ECO:0000313" key="8">
    <source>
        <dbReference type="Proteomes" id="UP000254848"/>
    </source>
</evidence>